<gene>
    <name evidence="1" type="ORF">N5580_08475</name>
</gene>
<dbReference type="Proteomes" id="UP001211544">
    <property type="component" value="Chromosome"/>
</dbReference>
<protein>
    <submittedName>
        <fullName evidence="1">DUF2625 domain-containing protein</fullName>
    </submittedName>
</protein>
<dbReference type="AlphaFoldDB" id="A0AAJ5UBR2"/>
<evidence type="ECO:0000313" key="1">
    <source>
        <dbReference type="EMBL" id="WBG92738.1"/>
    </source>
</evidence>
<evidence type="ECO:0000313" key="2">
    <source>
        <dbReference type="Proteomes" id="UP001211544"/>
    </source>
</evidence>
<keyword evidence="2" id="KW-1185">Reference proteome</keyword>
<dbReference type="KEGG" id="kpie:N5580_08475"/>
<dbReference type="InterPro" id="IPR021239">
    <property type="entry name" value="DUF2625"/>
</dbReference>
<dbReference type="EMBL" id="CP104758">
    <property type="protein sequence ID" value="WBG92738.1"/>
    <property type="molecule type" value="Genomic_DNA"/>
</dbReference>
<organism evidence="1 2">
    <name type="scientific">Pantoea piersonii</name>
    <dbReference type="NCBI Taxonomy" id="2364647"/>
    <lineage>
        <taxon>Bacteria</taxon>
        <taxon>Pseudomonadati</taxon>
        <taxon>Pseudomonadota</taxon>
        <taxon>Gammaproteobacteria</taxon>
        <taxon>Enterobacterales</taxon>
        <taxon>Erwiniaceae</taxon>
        <taxon>Pantoea</taxon>
    </lineage>
</organism>
<sequence length="56" mass="6128">MQQWLKEASNNYKVLPCNPMLAGSELHQLQVTTHSLLGAVLIRNGGSWLIMAGCGF</sequence>
<accession>A0AAJ5UBR2</accession>
<dbReference type="Pfam" id="PF10946">
    <property type="entry name" value="DUF2625"/>
    <property type="match status" value="1"/>
</dbReference>
<proteinExistence type="predicted"/>
<reference evidence="1 2" key="1">
    <citation type="journal article" date="2022" name="J Glob Antimicrob Resist">
        <title>First complete genome of a multidrug resistant strain of the novel human pathogen Kalamiella piersonii (GABEKP28) identified in human saliva.</title>
        <authorList>
            <person name="McDonagh F."/>
            <person name="Singh N.K."/>
            <person name="Venkateswaran K."/>
            <person name="Lonappan A.M."/>
            <person name="Hallahan B."/>
            <person name="Tuohy A."/>
            <person name="Burke L."/>
            <person name="Kovarova A."/>
            <person name="Miliotis G."/>
        </authorList>
    </citation>
    <scope>NUCLEOTIDE SEQUENCE [LARGE SCALE GENOMIC DNA]</scope>
    <source>
        <strain evidence="1 2">GABEKP28</strain>
    </source>
</reference>
<name>A0AAJ5UBR2_9GAMM</name>